<reference evidence="2 3" key="1">
    <citation type="submission" date="2021-04" db="EMBL/GenBank/DDBJ databases">
        <title>Magnetospirillum sulfuroxidans sp. nov., a facultative chemolithoautotrophic sulfur-oxidizing alphaproteobacterium isolated from freshwater sediment and proposals for Paramagetospirillum gen. nov., and Magnetospirillaceae fam. nov.</title>
        <authorList>
            <person name="Koziaeva V."/>
            <person name="Geelhoed J.S."/>
            <person name="Sorokin D.Y."/>
            <person name="Grouzdev D.S."/>
        </authorList>
    </citation>
    <scope>NUCLEOTIDE SEQUENCE [LARGE SCALE GENOMIC DNA]</scope>
    <source>
        <strain evidence="2 3">J10</strain>
    </source>
</reference>
<evidence type="ECO:0000259" key="1">
    <source>
        <dbReference type="PROSITE" id="PS50109"/>
    </source>
</evidence>
<name>A0ABS5IBK7_9PROT</name>
<dbReference type="InterPro" id="IPR036890">
    <property type="entry name" value="HATPase_C_sf"/>
</dbReference>
<dbReference type="Proteomes" id="UP000680714">
    <property type="component" value="Unassembled WGS sequence"/>
</dbReference>
<dbReference type="RefSeq" id="WP_211547939.1">
    <property type="nucleotide sequence ID" value="NZ_JAGTUF010000006.1"/>
</dbReference>
<organism evidence="2 3">
    <name type="scientific">Magnetospirillum sulfuroxidans</name>
    <dbReference type="NCBI Taxonomy" id="611300"/>
    <lineage>
        <taxon>Bacteria</taxon>
        <taxon>Pseudomonadati</taxon>
        <taxon>Pseudomonadota</taxon>
        <taxon>Alphaproteobacteria</taxon>
        <taxon>Rhodospirillales</taxon>
        <taxon>Rhodospirillaceae</taxon>
        <taxon>Magnetospirillum</taxon>
    </lineage>
</organism>
<dbReference type="EMBL" id="JAGTUF010000006">
    <property type="protein sequence ID" value="MBR9971810.1"/>
    <property type="molecule type" value="Genomic_DNA"/>
</dbReference>
<keyword evidence="3" id="KW-1185">Reference proteome</keyword>
<evidence type="ECO:0000313" key="3">
    <source>
        <dbReference type="Proteomes" id="UP000680714"/>
    </source>
</evidence>
<feature type="domain" description="Histidine kinase" evidence="1">
    <location>
        <begin position="842"/>
        <end position="969"/>
    </location>
</feature>
<accession>A0ABS5IBK7</accession>
<dbReference type="PROSITE" id="PS50109">
    <property type="entry name" value="HIS_KIN"/>
    <property type="match status" value="1"/>
</dbReference>
<evidence type="ECO:0000313" key="2">
    <source>
        <dbReference type="EMBL" id="MBR9971810.1"/>
    </source>
</evidence>
<comment type="caution">
    <text evidence="2">The sequence shown here is derived from an EMBL/GenBank/DDBJ whole genome shotgun (WGS) entry which is preliminary data.</text>
</comment>
<keyword evidence="2" id="KW-0067">ATP-binding</keyword>
<dbReference type="Pfam" id="PF02518">
    <property type="entry name" value="HATPase_c"/>
    <property type="match status" value="1"/>
</dbReference>
<protein>
    <submittedName>
        <fullName evidence="2">ATP-binding protein</fullName>
    </submittedName>
</protein>
<dbReference type="SUPFAM" id="SSF55874">
    <property type="entry name" value="ATPase domain of HSP90 chaperone/DNA topoisomerase II/histidine kinase"/>
    <property type="match status" value="2"/>
</dbReference>
<gene>
    <name evidence="2" type="ORF">KEC16_08790</name>
</gene>
<dbReference type="SMART" id="SM00387">
    <property type="entry name" value="HATPase_c"/>
    <property type="match status" value="1"/>
</dbReference>
<keyword evidence="2" id="KW-0547">Nucleotide-binding</keyword>
<sequence length="972" mass="109813">MTLEVSFQTRARTIDHLGRGQIADSPTAISELWKNAYDAYATSVSLHIFDGTPEVAAIFDDGCGMDARDFVERWLVIGTESKIADPDRPPPETFGLEPRERQGEKGIGRLSAAFLSPATVVVSRKPSGPFAAVMVDWRLFENPFIALDDVRLPVEEFEEPGQLYGLLPRMAEVLLANLGHAGNERGQRLERGWDKFSDHESRSGFRATTASQISAAWQEMPLNRRHLEEWPAFLGLEGHGTALFMLSIHHELAVWVRPESDDAEAEIVQDRLRQTLLGFTDPYGEGRLEFDYEVLLHRGERVSTVLRATDVFGYEELKELEHYVNGSFDENGVFRGRVVVSGRDLGIKEYVPRRPPPKTGRDKLGKFSFCIGTYERDFARTTHTEQQHSRLDTQADKYGGVAIYRDGLRVMPYGRANADVFEIEERRGRHAGRYFWAHKRSFGRVSITRSENPNLRDKAGREGLVDNRAFRELRILVIGLLIDFAYRYFGTDSDIRAEMMPEIMKANATARDAAAKAKTRRRRNVRTFLKELMPDLRSGLAEVEALAAEANEVKRTNDRERATVLAARFQSLAAKKEDLRPPPAPAKLGDLEDKYREYRDGYREFVAGLDNLAKASVDIEASVGSLAPNEAAKRSFSSHQSSLSVKVESYLRKIEGKLDDLRTMWRNKAGEDRGAFYKLCRPLLEDEVDAETLIRFLNLIEAHRRELEEEFAARYTPMLRALDQLAEGIDLDGALSVTEDDKSDLEEKIRDLNAVAQVGITVEIVGHELETLDAEVRRNLMRLPEGIRQSSAFKLAFEAHHALTEKLRFLSPLKVAGYRAREKIRGEAIAEYVGEFFHRAFRDNRITFEATPAFRSLQVVDLPSRIFPVFINLVNNSVYWVTHAVDRRITLDFVDGLVVVADSGRGVDPDDVGRLFELFFTRRAGGRGVGLYLCKTNLGVAHHSIRYACENDPAVLPGANFIIEFRGLTNDA</sequence>
<dbReference type="Gene3D" id="3.30.565.10">
    <property type="entry name" value="Histidine kinase-like ATPase, C-terminal domain"/>
    <property type="match status" value="2"/>
</dbReference>
<dbReference type="GO" id="GO:0005524">
    <property type="term" value="F:ATP binding"/>
    <property type="evidence" value="ECO:0007669"/>
    <property type="project" value="UniProtKB-KW"/>
</dbReference>
<proteinExistence type="predicted"/>
<dbReference type="Pfam" id="PF13589">
    <property type="entry name" value="HATPase_c_3"/>
    <property type="match status" value="1"/>
</dbReference>
<dbReference type="InterPro" id="IPR003594">
    <property type="entry name" value="HATPase_dom"/>
</dbReference>
<dbReference type="InterPro" id="IPR005467">
    <property type="entry name" value="His_kinase_dom"/>
</dbReference>